<organism evidence="1 2">
    <name type="scientific">Vibrio phage JSF10</name>
    <dbReference type="NCBI Taxonomy" id="1983593"/>
    <lineage>
        <taxon>Viruses</taxon>
        <taxon>Duplodnaviria</taxon>
        <taxon>Heunggongvirae</taxon>
        <taxon>Uroviricota</taxon>
        <taxon>Caudoviricetes</taxon>
        <taxon>Demerecviridae</taxon>
        <taxon>Ermolyevavirinae</taxon>
        <taxon>Jesfedecavirus</taxon>
        <taxon>Jesfedecavirus JSF10</taxon>
    </lineage>
</organism>
<sequence length="80" mass="9693">MRCFNPIDKDVIGHVEFLLRTRKYSPHELRRIIDSINGLYGTMYDYGAKKFKMKVWNYFPTYSYLLENCIEVADEKRFIM</sequence>
<dbReference type="Proteomes" id="UP000241249">
    <property type="component" value="Segment"/>
</dbReference>
<accession>A0A2D0YLS1</accession>
<dbReference type="KEGG" id="vg:40095004"/>
<protein>
    <submittedName>
        <fullName evidence="1">Uncharacterized protein</fullName>
    </submittedName>
</protein>
<dbReference type="EMBL" id="KY883654">
    <property type="protein sequence ID" value="ASV43430.1"/>
    <property type="molecule type" value="Genomic_DNA"/>
</dbReference>
<evidence type="ECO:0000313" key="1">
    <source>
        <dbReference type="EMBL" id="ASV43430.1"/>
    </source>
</evidence>
<name>A0A2D0YLS1_9CAUD</name>
<evidence type="ECO:0000313" key="2">
    <source>
        <dbReference type="Proteomes" id="UP000241249"/>
    </source>
</evidence>
<dbReference type="OrthoDB" id="33683at10239"/>
<dbReference type="RefSeq" id="YP_009618457.1">
    <property type="nucleotide sequence ID" value="NC_042074.1"/>
</dbReference>
<keyword evidence="2" id="KW-1185">Reference proteome</keyword>
<reference evidence="1 2" key="1">
    <citation type="journal article" date="2017" name="Sci. Rep.">
        <title>Analysis of the CRISPR-Cas system in bacteriophages active on epidemic strains of Vibrio cholerae in Bangladesh.</title>
        <authorList>
            <person name="Naser I.B."/>
            <person name="Hoque M.M."/>
            <person name="Nahid M.A."/>
            <person name="Tareq T.M."/>
            <person name="Rocky M.K."/>
            <person name="Faruque S.M."/>
        </authorList>
    </citation>
    <scope>NUCLEOTIDE SEQUENCE [LARGE SCALE GENOMIC DNA]</scope>
</reference>
<dbReference type="GeneID" id="40095004"/>
<proteinExistence type="predicted"/>